<dbReference type="SUPFAM" id="SSF54928">
    <property type="entry name" value="RNA-binding domain, RBD"/>
    <property type="match status" value="1"/>
</dbReference>
<evidence type="ECO:0000256" key="2">
    <source>
        <dbReference type="PROSITE-ProRule" id="PRU01288"/>
    </source>
</evidence>
<name>A0ABR1IZH3_9AGAR</name>
<dbReference type="Proteomes" id="UP001498398">
    <property type="component" value="Unassembled WGS sequence"/>
</dbReference>
<feature type="domain" description="XRRM" evidence="4">
    <location>
        <begin position="407"/>
        <end position="557"/>
    </location>
</feature>
<proteinExistence type="predicted"/>
<accession>A0ABR1IZH3</accession>
<feature type="region of interest" description="Disordered" evidence="3">
    <location>
        <begin position="499"/>
        <end position="524"/>
    </location>
</feature>
<feature type="region of interest" description="Disordered" evidence="3">
    <location>
        <begin position="1"/>
        <end position="54"/>
    </location>
</feature>
<feature type="compositionally biased region" description="Basic and acidic residues" evidence="3">
    <location>
        <begin position="33"/>
        <end position="50"/>
    </location>
</feature>
<dbReference type="InterPro" id="IPR014886">
    <property type="entry name" value="La_xRRM"/>
</dbReference>
<evidence type="ECO:0000256" key="3">
    <source>
        <dbReference type="SAM" id="MobiDB-lite"/>
    </source>
</evidence>
<evidence type="ECO:0000313" key="5">
    <source>
        <dbReference type="EMBL" id="KAK7443231.1"/>
    </source>
</evidence>
<dbReference type="CDD" id="cd00590">
    <property type="entry name" value="RRM_SF"/>
    <property type="match status" value="1"/>
</dbReference>
<sequence length="557" mass="61706">MSASFPFVPRHVASRNKKVPSHAQTVPNQTSDVKGKGKSKEQEQETEKQTSKPQYTDQDLVSLTLLAISNHALWADGDLRRKVEWATTAVGDTENAGFIPLSFILAHSPIFVAASDTQVTENTVAKALRTHASHLVDVRMVLAPPQWRTWDSGLPSSSSSGMYEIRMKYWARSKAESVGYTKEFWDEKTVYLENIPIHFRSIPGIYRFVESLLPPASPSTSSTASGSSFTENQTQPRPRIQTISFPSHHLDKNDASKPKKCKGFAFVTLSDLPDARTLTEAWPWERRQRSDLSTSNVAAVASSEDEAEAEANEDTSTKAEPEAHKFGFRALSKARWEALREEYEVWRKKILDSLLAESHAGTDHATSVEAIEENENVETNSGRKRKRQRDATRMASLNSTPASPNSVYPPSCLVYVKNVHPETNKTTLKTLFGQCFPDSGGKGGVDYVDFNKGMDTCYLRLSAPQHALQLIEYFRSKEVVQEGGLDSFGTPLSGALASAELKGKKSTNSHGDASKSKTTPKQIQASLVLGRPEEIYWEKVPIKVKAEAVRRAMELGS</sequence>
<keyword evidence="1 2" id="KW-0694">RNA-binding</keyword>
<keyword evidence="6" id="KW-1185">Reference proteome</keyword>
<feature type="compositionally biased region" description="Polar residues" evidence="3">
    <location>
        <begin position="395"/>
        <end position="405"/>
    </location>
</feature>
<feature type="region of interest" description="Disordered" evidence="3">
    <location>
        <begin position="217"/>
        <end position="256"/>
    </location>
</feature>
<organism evidence="5 6">
    <name type="scientific">Marasmiellus scandens</name>
    <dbReference type="NCBI Taxonomy" id="2682957"/>
    <lineage>
        <taxon>Eukaryota</taxon>
        <taxon>Fungi</taxon>
        <taxon>Dikarya</taxon>
        <taxon>Basidiomycota</taxon>
        <taxon>Agaricomycotina</taxon>
        <taxon>Agaricomycetes</taxon>
        <taxon>Agaricomycetidae</taxon>
        <taxon>Agaricales</taxon>
        <taxon>Marasmiineae</taxon>
        <taxon>Omphalotaceae</taxon>
        <taxon>Marasmiellus</taxon>
    </lineage>
</organism>
<reference evidence="5 6" key="1">
    <citation type="submission" date="2024-01" db="EMBL/GenBank/DDBJ databases">
        <title>A draft genome for the cacao thread blight pathogen Marasmiellus scandens.</title>
        <authorList>
            <person name="Baruah I.K."/>
            <person name="Leung J."/>
            <person name="Bukari Y."/>
            <person name="Amoako-Attah I."/>
            <person name="Meinhardt L.W."/>
            <person name="Bailey B.A."/>
            <person name="Cohen S.P."/>
        </authorList>
    </citation>
    <scope>NUCLEOTIDE SEQUENCE [LARGE SCALE GENOMIC DNA]</scope>
    <source>
        <strain evidence="5 6">GH-19</strain>
    </source>
</reference>
<dbReference type="InterPro" id="IPR045537">
    <property type="entry name" value="Lar7_xRRM"/>
</dbReference>
<feature type="region of interest" description="Disordered" evidence="3">
    <location>
        <begin position="361"/>
        <end position="405"/>
    </location>
</feature>
<dbReference type="PROSITE" id="PS51939">
    <property type="entry name" value="XRRM"/>
    <property type="match status" value="1"/>
</dbReference>
<feature type="compositionally biased region" description="Acidic residues" evidence="3">
    <location>
        <begin position="303"/>
        <end position="313"/>
    </location>
</feature>
<feature type="region of interest" description="Disordered" evidence="3">
    <location>
        <begin position="293"/>
        <end position="322"/>
    </location>
</feature>
<dbReference type="InterPro" id="IPR012677">
    <property type="entry name" value="Nucleotide-bd_a/b_plait_sf"/>
</dbReference>
<comment type="caution">
    <text evidence="5">The sequence shown here is derived from an EMBL/GenBank/DDBJ whole genome shotgun (WGS) entry which is preliminary data.</text>
</comment>
<protein>
    <recommendedName>
        <fullName evidence="4">XRRM domain-containing protein</fullName>
    </recommendedName>
</protein>
<feature type="compositionally biased region" description="Polar residues" evidence="3">
    <location>
        <begin position="22"/>
        <end position="32"/>
    </location>
</feature>
<dbReference type="Gene3D" id="3.30.70.330">
    <property type="match status" value="1"/>
</dbReference>
<gene>
    <name evidence="5" type="ORF">VKT23_015829</name>
</gene>
<dbReference type="Pfam" id="PF19977">
    <property type="entry name" value="xRRM"/>
    <property type="match status" value="1"/>
</dbReference>
<dbReference type="InterPro" id="IPR035979">
    <property type="entry name" value="RBD_domain_sf"/>
</dbReference>
<feature type="compositionally biased region" description="Low complexity" evidence="3">
    <location>
        <begin position="217"/>
        <end position="228"/>
    </location>
</feature>
<evidence type="ECO:0000313" key="6">
    <source>
        <dbReference type="Proteomes" id="UP001498398"/>
    </source>
</evidence>
<evidence type="ECO:0000256" key="1">
    <source>
        <dbReference type="ARBA" id="ARBA00022884"/>
    </source>
</evidence>
<feature type="compositionally biased region" description="Polar residues" evidence="3">
    <location>
        <begin position="229"/>
        <end position="245"/>
    </location>
</feature>
<evidence type="ECO:0000259" key="4">
    <source>
        <dbReference type="PROSITE" id="PS51939"/>
    </source>
</evidence>
<dbReference type="EMBL" id="JBANRG010000055">
    <property type="protein sequence ID" value="KAK7443231.1"/>
    <property type="molecule type" value="Genomic_DNA"/>
</dbReference>
<feature type="compositionally biased region" description="Polar residues" evidence="3">
    <location>
        <begin position="506"/>
        <end position="524"/>
    </location>
</feature>